<evidence type="ECO:0000313" key="1">
    <source>
        <dbReference type="EnsemblPlants" id="OB09G22970.1"/>
    </source>
</evidence>
<dbReference type="Gramene" id="OB09G22970.1">
    <property type="protein sequence ID" value="OB09G22970.1"/>
    <property type="gene ID" value="OB09G22970"/>
</dbReference>
<organism evidence="1">
    <name type="scientific">Oryza brachyantha</name>
    <name type="common">malo sina</name>
    <dbReference type="NCBI Taxonomy" id="4533"/>
    <lineage>
        <taxon>Eukaryota</taxon>
        <taxon>Viridiplantae</taxon>
        <taxon>Streptophyta</taxon>
        <taxon>Embryophyta</taxon>
        <taxon>Tracheophyta</taxon>
        <taxon>Spermatophyta</taxon>
        <taxon>Magnoliopsida</taxon>
        <taxon>Liliopsida</taxon>
        <taxon>Poales</taxon>
        <taxon>Poaceae</taxon>
        <taxon>BOP clade</taxon>
        <taxon>Oryzoideae</taxon>
        <taxon>Oryzeae</taxon>
        <taxon>Oryzinae</taxon>
        <taxon>Oryza</taxon>
    </lineage>
</organism>
<reference evidence="1" key="1">
    <citation type="journal article" date="2013" name="Nat. Commun.">
        <title>Whole-genome sequencing of Oryza brachyantha reveals mechanisms underlying Oryza genome evolution.</title>
        <authorList>
            <person name="Chen J."/>
            <person name="Huang Q."/>
            <person name="Gao D."/>
            <person name="Wang J."/>
            <person name="Lang Y."/>
            <person name="Liu T."/>
            <person name="Li B."/>
            <person name="Bai Z."/>
            <person name="Luis Goicoechea J."/>
            <person name="Liang C."/>
            <person name="Chen C."/>
            <person name="Zhang W."/>
            <person name="Sun S."/>
            <person name="Liao Y."/>
            <person name="Zhang X."/>
            <person name="Yang L."/>
            <person name="Song C."/>
            <person name="Wang M."/>
            <person name="Shi J."/>
            <person name="Liu G."/>
            <person name="Liu J."/>
            <person name="Zhou H."/>
            <person name="Zhou W."/>
            <person name="Yu Q."/>
            <person name="An N."/>
            <person name="Chen Y."/>
            <person name="Cai Q."/>
            <person name="Wang B."/>
            <person name="Liu B."/>
            <person name="Min J."/>
            <person name="Huang Y."/>
            <person name="Wu H."/>
            <person name="Li Z."/>
            <person name="Zhang Y."/>
            <person name="Yin Y."/>
            <person name="Song W."/>
            <person name="Jiang J."/>
            <person name="Jackson S.A."/>
            <person name="Wing R.A."/>
            <person name="Wang J."/>
            <person name="Chen M."/>
        </authorList>
    </citation>
    <scope>NUCLEOTIDE SEQUENCE [LARGE SCALE GENOMIC DNA]</scope>
    <source>
        <strain evidence="1">cv. IRGC 101232</strain>
    </source>
</reference>
<evidence type="ECO:0000313" key="2">
    <source>
        <dbReference type="Proteomes" id="UP000006038"/>
    </source>
</evidence>
<sequence>MQSVMKRLPTEFGTTLALHGLTLRTTDAYTVERGMQAQMEQLAYSMENSKDAPNIILAIKVLGITASTLSQSMSKSCQLVP</sequence>
<dbReference type="Proteomes" id="UP000006038">
    <property type="component" value="Chromosome 9"/>
</dbReference>
<dbReference type="AlphaFoldDB" id="J3MZ68"/>
<keyword evidence="2" id="KW-1185">Reference proteome</keyword>
<reference evidence="1" key="2">
    <citation type="submission" date="2013-04" db="UniProtKB">
        <authorList>
            <consortium name="EnsemblPlants"/>
        </authorList>
    </citation>
    <scope>IDENTIFICATION</scope>
</reference>
<dbReference type="HOGENOM" id="CLU_2577700_0_0_1"/>
<accession>J3MZ68</accession>
<proteinExistence type="predicted"/>
<name>J3MZ68_ORYBR</name>
<dbReference type="EnsemblPlants" id="OB09G22970.1">
    <property type="protein sequence ID" value="OB09G22970.1"/>
    <property type="gene ID" value="OB09G22970"/>
</dbReference>
<protein>
    <submittedName>
        <fullName evidence="1">Uncharacterized protein</fullName>
    </submittedName>
</protein>